<comment type="caution">
    <text evidence="1">The sequence shown here is derived from an EMBL/GenBank/DDBJ whole genome shotgun (WGS) entry which is preliminary data.</text>
</comment>
<evidence type="ECO:0000313" key="2">
    <source>
        <dbReference type="Proteomes" id="UP000070541"/>
    </source>
</evidence>
<protein>
    <submittedName>
        <fullName evidence="1">Uncharacterized protein</fullName>
    </submittedName>
</protein>
<evidence type="ECO:0000313" key="1">
    <source>
        <dbReference type="EMBL" id="KXT61128.1"/>
    </source>
</evidence>
<dbReference type="Proteomes" id="UP000070541">
    <property type="component" value="Unassembled WGS sequence"/>
</dbReference>
<name>A0A139MBG1_STROR</name>
<dbReference type="EMBL" id="LQOG01000014">
    <property type="protein sequence ID" value="KXT61128.1"/>
    <property type="molecule type" value="Genomic_DNA"/>
</dbReference>
<gene>
    <name evidence="1" type="ORF">SORDD05_00361</name>
</gene>
<proteinExistence type="predicted"/>
<dbReference type="AlphaFoldDB" id="A0A139MBG1"/>
<organism evidence="1 2">
    <name type="scientific">Streptococcus oralis</name>
    <dbReference type="NCBI Taxonomy" id="1303"/>
    <lineage>
        <taxon>Bacteria</taxon>
        <taxon>Bacillati</taxon>
        <taxon>Bacillota</taxon>
        <taxon>Bacilli</taxon>
        <taxon>Lactobacillales</taxon>
        <taxon>Streptococcaceae</taxon>
        <taxon>Streptococcus</taxon>
    </lineage>
</organism>
<accession>A0A139MBG1</accession>
<reference evidence="1 2" key="1">
    <citation type="submission" date="2016-01" db="EMBL/GenBank/DDBJ databases">
        <title>Highly variable Streptococcus oralis are common among viridans streptococci isolated from primates.</title>
        <authorList>
            <person name="Denapaite D."/>
            <person name="Rieger M."/>
            <person name="Koendgen S."/>
            <person name="Brueckner R."/>
            <person name="Ochigava I."/>
            <person name="Kappeler P."/>
            <person name="Maetz-Rensing K."/>
            <person name="Leendertz F."/>
            <person name="Hakenbeck R."/>
        </authorList>
    </citation>
    <scope>NUCLEOTIDE SEQUENCE [LARGE SCALE GENOMIC DNA]</scope>
    <source>
        <strain evidence="1 2">DD05</strain>
    </source>
</reference>
<sequence>METNYQGKTRKKQNIEGVGVGASIIVLISNIAEKFYVSI</sequence>